<reference evidence="5" key="1">
    <citation type="submission" date="2019-12" db="EMBL/GenBank/DDBJ databases">
        <authorList>
            <person name="zhang j."/>
            <person name="sun C.M."/>
        </authorList>
    </citation>
    <scope>NUCLEOTIDE SEQUENCE</scope>
    <source>
        <strain evidence="5">NS-1</strain>
    </source>
</reference>
<protein>
    <submittedName>
        <fullName evidence="5">MarR family transcriptional regulator</fullName>
    </submittedName>
</protein>
<dbReference type="GO" id="GO:0003677">
    <property type="term" value="F:DNA binding"/>
    <property type="evidence" value="ECO:0007669"/>
    <property type="project" value="UniProtKB-KW"/>
</dbReference>
<evidence type="ECO:0000313" key="6">
    <source>
        <dbReference type="Proteomes" id="UP000665020"/>
    </source>
</evidence>
<dbReference type="Gene3D" id="1.10.10.10">
    <property type="entry name" value="Winged helix-like DNA-binding domain superfamily/Winged helix DNA-binding domain"/>
    <property type="match status" value="1"/>
</dbReference>
<gene>
    <name evidence="5" type="ORF">GM661_14100</name>
</gene>
<evidence type="ECO:0000259" key="4">
    <source>
        <dbReference type="PROSITE" id="PS50995"/>
    </source>
</evidence>
<sequence length="145" mass="16784">MDEREKILKITQGLTNILMEFKEKSFEGTKAGDLSMQFFHYINMIDQLENPTFSDLAESLNLSKPAITAIVNKLIEEDIVYKSQSVEDRRVYFIHLTEEGKKVSSVYQKGYLDFADYVMNSLNEKELKKFIELSEQIISGGQKKK</sequence>
<organism evidence="5 6">
    <name type="scientific">Iocasia fonsfrigidae</name>
    <dbReference type="NCBI Taxonomy" id="2682810"/>
    <lineage>
        <taxon>Bacteria</taxon>
        <taxon>Bacillati</taxon>
        <taxon>Bacillota</taxon>
        <taxon>Clostridia</taxon>
        <taxon>Halanaerobiales</taxon>
        <taxon>Halanaerobiaceae</taxon>
        <taxon>Iocasia</taxon>
    </lineage>
</organism>
<feature type="domain" description="HTH marR-type" evidence="4">
    <location>
        <begin position="1"/>
        <end position="139"/>
    </location>
</feature>
<dbReference type="SUPFAM" id="SSF46785">
    <property type="entry name" value="Winged helix' DNA-binding domain"/>
    <property type="match status" value="1"/>
</dbReference>
<dbReference type="GO" id="GO:0003700">
    <property type="term" value="F:DNA-binding transcription factor activity"/>
    <property type="evidence" value="ECO:0007669"/>
    <property type="project" value="InterPro"/>
</dbReference>
<name>A0A8A7KMF2_9FIRM</name>
<evidence type="ECO:0000256" key="2">
    <source>
        <dbReference type="ARBA" id="ARBA00023125"/>
    </source>
</evidence>
<keyword evidence="1" id="KW-0805">Transcription regulation</keyword>
<dbReference type="PRINTS" id="PR00598">
    <property type="entry name" value="HTHMARR"/>
</dbReference>
<evidence type="ECO:0000256" key="3">
    <source>
        <dbReference type="ARBA" id="ARBA00023163"/>
    </source>
</evidence>
<dbReference type="InterPro" id="IPR036388">
    <property type="entry name" value="WH-like_DNA-bd_sf"/>
</dbReference>
<keyword evidence="3" id="KW-0804">Transcription</keyword>
<dbReference type="Pfam" id="PF01047">
    <property type="entry name" value="MarR"/>
    <property type="match status" value="1"/>
</dbReference>
<dbReference type="PANTHER" id="PTHR42756:SF1">
    <property type="entry name" value="TRANSCRIPTIONAL REPRESSOR OF EMRAB OPERON"/>
    <property type="match status" value="1"/>
</dbReference>
<evidence type="ECO:0000256" key="1">
    <source>
        <dbReference type="ARBA" id="ARBA00023015"/>
    </source>
</evidence>
<dbReference type="PANTHER" id="PTHR42756">
    <property type="entry name" value="TRANSCRIPTIONAL REGULATOR, MARR"/>
    <property type="match status" value="1"/>
</dbReference>
<dbReference type="KEGG" id="ifn:GM661_14100"/>
<dbReference type="InterPro" id="IPR000835">
    <property type="entry name" value="HTH_MarR-typ"/>
</dbReference>
<dbReference type="SMART" id="SM00347">
    <property type="entry name" value="HTH_MARR"/>
    <property type="match status" value="1"/>
</dbReference>
<keyword evidence="2" id="KW-0238">DNA-binding</keyword>
<dbReference type="EMBL" id="CP046640">
    <property type="protein sequence ID" value="QTL99012.1"/>
    <property type="molecule type" value="Genomic_DNA"/>
</dbReference>
<dbReference type="AlphaFoldDB" id="A0A8A7KMF2"/>
<keyword evidence="6" id="KW-1185">Reference proteome</keyword>
<dbReference type="RefSeq" id="WP_230867408.1">
    <property type="nucleotide sequence ID" value="NZ_CP046640.1"/>
</dbReference>
<accession>A0A8A7KMF2</accession>
<dbReference type="InterPro" id="IPR036390">
    <property type="entry name" value="WH_DNA-bd_sf"/>
</dbReference>
<dbReference type="PROSITE" id="PS50995">
    <property type="entry name" value="HTH_MARR_2"/>
    <property type="match status" value="1"/>
</dbReference>
<proteinExistence type="predicted"/>
<evidence type="ECO:0000313" key="5">
    <source>
        <dbReference type="EMBL" id="QTL99012.1"/>
    </source>
</evidence>
<dbReference type="Proteomes" id="UP000665020">
    <property type="component" value="Chromosome"/>
</dbReference>